<accession>A0ABR1BG91</accession>
<keyword evidence="6 8" id="KW-1133">Transmembrane helix</keyword>
<keyword evidence="4 8" id="KW-0812">Transmembrane</keyword>
<evidence type="ECO:0000256" key="1">
    <source>
        <dbReference type="ARBA" id="ARBA00004141"/>
    </source>
</evidence>
<evidence type="ECO:0000256" key="7">
    <source>
        <dbReference type="ARBA" id="ARBA00023136"/>
    </source>
</evidence>
<keyword evidence="10" id="KW-1185">Reference proteome</keyword>
<dbReference type="PANTHER" id="PTHR11616">
    <property type="entry name" value="SODIUM/CHLORIDE DEPENDENT TRANSPORTER"/>
    <property type="match status" value="1"/>
</dbReference>
<evidence type="ECO:0000256" key="4">
    <source>
        <dbReference type="ARBA" id="ARBA00022692"/>
    </source>
</evidence>
<comment type="similarity">
    <text evidence="2">Belongs to the sodium:neurotransmitter symporter (SNF) (TC 2.A.22) family.</text>
</comment>
<dbReference type="Proteomes" id="UP001359485">
    <property type="component" value="Unassembled WGS sequence"/>
</dbReference>
<name>A0ABR1BG91_POLSC</name>
<organism evidence="9 10">
    <name type="scientific">Polyplax serrata</name>
    <name type="common">Common mouse louse</name>
    <dbReference type="NCBI Taxonomy" id="468196"/>
    <lineage>
        <taxon>Eukaryota</taxon>
        <taxon>Metazoa</taxon>
        <taxon>Ecdysozoa</taxon>
        <taxon>Arthropoda</taxon>
        <taxon>Hexapoda</taxon>
        <taxon>Insecta</taxon>
        <taxon>Pterygota</taxon>
        <taxon>Neoptera</taxon>
        <taxon>Paraneoptera</taxon>
        <taxon>Psocodea</taxon>
        <taxon>Troctomorpha</taxon>
        <taxon>Phthiraptera</taxon>
        <taxon>Anoplura</taxon>
        <taxon>Polyplacidae</taxon>
        <taxon>Polyplax</taxon>
    </lineage>
</organism>
<feature type="transmembrane region" description="Helical" evidence="8">
    <location>
        <begin position="58"/>
        <end position="80"/>
    </location>
</feature>
<evidence type="ECO:0000256" key="6">
    <source>
        <dbReference type="ARBA" id="ARBA00022989"/>
    </source>
</evidence>
<keyword evidence="3" id="KW-0813">Transport</keyword>
<dbReference type="InterPro" id="IPR037272">
    <property type="entry name" value="SNS_sf"/>
</dbReference>
<comment type="caution">
    <text evidence="9">The sequence shown here is derived from an EMBL/GenBank/DDBJ whole genome shotgun (WGS) entry which is preliminary data.</text>
</comment>
<gene>
    <name evidence="9" type="ORF">RUM44_012868</name>
</gene>
<dbReference type="PANTHER" id="PTHR11616:SF323">
    <property type="entry name" value="SODIUM-DEPENDENT TRANSPORTER BEDRAGGLED"/>
    <property type="match status" value="1"/>
</dbReference>
<feature type="transmembrane region" description="Helical" evidence="8">
    <location>
        <begin position="27"/>
        <end position="46"/>
    </location>
</feature>
<dbReference type="EMBL" id="JAWJWF010000001">
    <property type="protein sequence ID" value="KAK6641159.1"/>
    <property type="molecule type" value="Genomic_DNA"/>
</dbReference>
<reference evidence="9 10" key="1">
    <citation type="submission" date="2023-09" db="EMBL/GenBank/DDBJ databases">
        <title>Genomes of two closely related lineages of the louse Polyplax serrata with different host specificities.</title>
        <authorList>
            <person name="Martinu J."/>
            <person name="Tarabai H."/>
            <person name="Stefka J."/>
            <person name="Hypsa V."/>
        </authorList>
    </citation>
    <scope>NUCLEOTIDE SEQUENCE [LARGE SCALE GENOMIC DNA]</scope>
    <source>
        <strain evidence="9">98ZLc_SE</strain>
    </source>
</reference>
<evidence type="ECO:0000313" key="9">
    <source>
        <dbReference type="EMBL" id="KAK6641159.1"/>
    </source>
</evidence>
<dbReference type="SUPFAM" id="SSF161070">
    <property type="entry name" value="SNF-like"/>
    <property type="match status" value="1"/>
</dbReference>
<keyword evidence="7 8" id="KW-0472">Membrane</keyword>
<dbReference type="InterPro" id="IPR000175">
    <property type="entry name" value="Na/ntran_symport"/>
</dbReference>
<comment type="subcellular location">
    <subcellularLocation>
        <location evidence="1">Membrane</location>
        <topology evidence="1">Multi-pass membrane protein</topology>
    </subcellularLocation>
</comment>
<evidence type="ECO:0000256" key="2">
    <source>
        <dbReference type="ARBA" id="ARBA00006459"/>
    </source>
</evidence>
<keyword evidence="5" id="KW-0769">Symport</keyword>
<evidence type="ECO:0000313" key="10">
    <source>
        <dbReference type="Proteomes" id="UP001359485"/>
    </source>
</evidence>
<dbReference type="Pfam" id="PF00209">
    <property type="entry name" value="SNF"/>
    <property type="match status" value="1"/>
</dbReference>
<evidence type="ECO:0000256" key="8">
    <source>
        <dbReference type="SAM" id="Phobius"/>
    </source>
</evidence>
<sequence>MECRRSREDEDAEDAEGLNPLGSWPHGLSSVFAGLGCTLGLFNISRFSVLSVHFGSNFIIQFLILSLILGIPLLAFHAALGQTLGAGPVDMWKISPLFQGIGVALLLAQALIGMYSIVGVSWMFVYFRDSFITKQDTFRWAESFRHYHRPDNIFGTSIFNASGRLEETVPDYLNIVVLQRHGLTSPVNAFGHLKFQLTFNLAVVWMIVFVSLSKENDVGESPTSVSMLRLNSVSLYNHQRKLL</sequence>
<proteinExistence type="inferred from homology"/>
<evidence type="ECO:0000256" key="3">
    <source>
        <dbReference type="ARBA" id="ARBA00022448"/>
    </source>
</evidence>
<protein>
    <submittedName>
        <fullName evidence="9">Uncharacterized protein</fullName>
    </submittedName>
</protein>
<evidence type="ECO:0000256" key="5">
    <source>
        <dbReference type="ARBA" id="ARBA00022847"/>
    </source>
</evidence>
<dbReference type="PROSITE" id="PS50267">
    <property type="entry name" value="NA_NEUROTRAN_SYMP_3"/>
    <property type="match status" value="1"/>
</dbReference>
<feature type="transmembrane region" description="Helical" evidence="8">
    <location>
        <begin position="100"/>
        <end position="125"/>
    </location>
</feature>